<dbReference type="GO" id="GO:0009055">
    <property type="term" value="F:electron transfer activity"/>
    <property type="evidence" value="ECO:0007669"/>
    <property type="project" value="InterPro"/>
</dbReference>
<evidence type="ECO:0000256" key="4">
    <source>
        <dbReference type="ARBA" id="ARBA00022982"/>
    </source>
</evidence>
<keyword evidence="1" id="KW-0813">Transport</keyword>
<dbReference type="GO" id="GO:0020037">
    <property type="term" value="F:heme binding"/>
    <property type="evidence" value="ECO:0007669"/>
    <property type="project" value="InterPro"/>
</dbReference>
<dbReference type="STRING" id="93059.P9211_11331"/>
<keyword evidence="7" id="KW-1133">Transmembrane helix</keyword>
<dbReference type="HOGENOM" id="CLU_137907_0_0_3"/>
<keyword evidence="3 6" id="KW-0479">Metal-binding</keyword>
<gene>
    <name evidence="9" type="primary">cytM</name>
    <name evidence="9" type="ordered locus">P9211_11331</name>
</gene>
<evidence type="ECO:0000256" key="6">
    <source>
        <dbReference type="PROSITE-ProRule" id="PRU00433"/>
    </source>
</evidence>
<dbReference type="InterPro" id="IPR036909">
    <property type="entry name" value="Cyt_c-like_dom_sf"/>
</dbReference>
<organism evidence="9 10">
    <name type="scientific">Prochlorococcus marinus (strain MIT 9211)</name>
    <dbReference type="NCBI Taxonomy" id="93059"/>
    <lineage>
        <taxon>Bacteria</taxon>
        <taxon>Bacillati</taxon>
        <taxon>Cyanobacteriota</taxon>
        <taxon>Cyanophyceae</taxon>
        <taxon>Synechococcales</taxon>
        <taxon>Prochlorococcaceae</taxon>
        <taxon>Prochlorococcus</taxon>
    </lineage>
</organism>
<evidence type="ECO:0000313" key="9">
    <source>
        <dbReference type="EMBL" id="ABX09064.1"/>
    </source>
</evidence>
<keyword evidence="7" id="KW-0812">Transmembrane</keyword>
<dbReference type="PROSITE" id="PS51257">
    <property type="entry name" value="PROKAR_LIPOPROTEIN"/>
    <property type="match status" value="1"/>
</dbReference>
<name>A9BB52_PROM4</name>
<dbReference type="PANTHER" id="PTHR37823">
    <property type="entry name" value="CYTOCHROME C-553-LIKE"/>
    <property type="match status" value="1"/>
</dbReference>
<sequence length="130" mass="14245">MKRTSPIGIEDKRNPTKGLLALIIISATSCLIILSWLFIYLEKGSPYIQNSLELNGSIEKGGNLFRMNCVGCHGISAQGLVGPDLNNVTNQLSDERIINQVIKGLTPPMPSFEMDPQSMADLLSYLHSLN</sequence>
<accession>A9BB52</accession>
<dbReference type="Pfam" id="PF13442">
    <property type="entry name" value="Cytochrome_CBB3"/>
    <property type="match status" value="1"/>
</dbReference>
<evidence type="ECO:0000256" key="7">
    <source>
        <dbReference type="SAM" id="Phobius"/>
    </source>
</evidence>
<dbReference type="InterPro" id="IPR009056">
    <property type="entry name" value="Cyt_c-like_dom"/>
</dbReference>
<dbReference type="GO" id="GO:0046872">
    <property type="term" value="F:metal ion binding"/>
    <property type="evidence" value="ECO:0007669"/>
    <property type="project" value="UniProtKB-KW"/>
</dbReference>
<feature type="domain" description="Cytochrome c" evidence="8">
    <location>
        <begin position="56"/>
        <end position="130"/>
    </location>
</feature>
<evidence type="ECO:0000256" key="1">
    <source>
        <dbReference type="ARBA" id="ARBA00022448"/>
    </source>
</evidence>
<keyword evidence="4" id="KW-0249">Electron transport</keyword>
<dbReference type="KEGG" id="pmj:P9211_11331"/>
<dbReference type="eggNOG" id="COG2010">
    <property type="taxonomic scope" value="Bacteria"/>
</dbReference>
<dbReference type="SUPFAM" id="SSF46626">
    <property type="entry name" value="Cytochrome c"/>
    <property type="match status" value="1"/>
</dbReference>
<keyword evidence="10" id="KW-1185">Reference proteome</keyword>
<evidence type="ECO:0000256" key="5">
    <source>
        <dbReference type="ARBA" id="ARBA00023004"/>
    </source>
</evidence>
<evidence type="ECO:0000259" key="8">
    <source>
        <dbReference type="PROSITE" id="PS51007"/>
    </source>
</evidence>
<dbReference type="PANTHER" id="PTHR37823:SF1">
    <property type="entry name" value="CYTOCHROME C-553-LIKE"/>
    <property type="match status" value="1"/>
</dbReference>
<keyword evidence="2 6" id="KW-0349">Heme</keyword>
<evidence type="ECO:0000256" key="3">
    <source>
        <dbReference type="ARBA" id="ARBA00022723"/>
    </source>
</evidence>
<dbReference type="Proteomes" id="UP000000788">
    <property type="component" value="Chromosome"/>
</dbReference>
<evidence type="ECO:0000256" key="2">
    <source>
        <dbReference type="ARBA" id="ARBA00022617"/>
    </source>
</evidence>
<keyword evidence="7" id="KW-0472">Membrane</keyword>
<protein>
    <submittedName>
        <fullName evidence="9">Cytochrome cM</fullName>
    </submittedName>
</protein>
<reference evidence="9 10" key="1">
    <citation type="journal article" date="2007" name="PLoS Genet.">
        <title>Patterns and implications of gene gain and loss in the evolution of Prochlorococcus.</title>
        <authorList>
            <person name="Kettler G.C."/>
            <person name="Martiny A.C."/>
            <person name="Huang K."/>
            <person name="Zucker J."/>
            <person name="Coleman M.L."/>
            <person name="Rodrigue S."/>
            <person name="Chen F."/>
            <person name="Lapidus A."/>
            <person name="Ferriera S."/>
            <person name="Johnson J."/>
            <person name="Steglich C."/>
            <person name="Church G.M."/>
            <person name="Richardson P."/>
            <person name="Chisholm S.W."/>
        </authorList>
    </citation>
    <scope>NUCLEOTIDE SEQUENCE [LARGE SCALE GENOMIC DNA]</scope>
    <source>
        <strain evidence="10">MIT 9211</strain>
    </source>
</reference>
<feature type="transmembrane region" description="Helical" evidence="7">
    <location>
        <begin position="20"/>
        <end position="41"/>
    </location>
</feature>
<proteinExistence type="predicted"/>
<keyword evidence="5 6" id="KW-0408">Iron</keyword>
<dbReference type="EMBL" id="CP000878">
    <property type="protein sequence ID" value="ABX09064.1"/>
    <property type="molecule type" value="Genomic_DNA"/>
</dbReference>
<dbReference type="RefSeq" id="WP_012195685.1">
    <property type="nucleotide sequence ID" value="NC_009976.1"/>
</dbReference>
<dbReference type="PROSITE" id="PS51007">
    <property type="entry name" value="CYTC"/>
    <property type="match status" value="1"/>
</dbReference>
<dbReference type="AlphaFoldDB" id="A9BB52"/>
<evidence type="ECO:0000313" key="10">
    <source>
        <dbReference type="Proteomes" id="UP000000788"/>
    </source>
</evidence>
<dbReference type="InterPro" id="IPR051811">
    <property type="entry name" value="Cytochrome_c550/c551-like"/>
</dbReference>
<dbReference type="Gene3D" id="1.10.760.10">
    <property type="entry name" value="Cytochrome c-like domain"/>
    <property type="match status" value="1"/>
</dbReference>